<evidence type="ECO:0000313" key="1">
    <source>
        <dbReference type="EMBL" id="OIQ68963.1"/>
    </source>
</evidence>
<name>A0A1J5PUK1_9ZZZZ</name>
<gene>
    <name evidence="1" type="ORF">GALL_494380</name>
</gene>
<reference evidence="1" key="1">
    <citation type="submission" date="2016-10" db="EMBL/GenBank/DDBJ databases">
        <title>Sequence of Gallionella enrichment culture.</title>
        <authorList>
            <person name="Poehlein A."/>
            <person name="Muehling M."/>
            <person name="Daniel R."/>
        </authorList>
    </citation>
    <scope>NUCLEOTIDE SEQUENCE</scope>
</reference>
<proteinExistence type="predicted"/>
<dbReference type="EMBL" id="MLJW01004996">
    <property type="protein sequence ID" value="OIQ68963.1"/>
    <property type="molecule type" value="Genomic_DNA"/>
</dbReference>
<comment type="caution">
    <text evidence="1">The sequence shown here is derived from an EMBL/GenBank/DDBJ whole genome shotgun (WGS) entry which is preliminary data.</text>
</comment>
<protein>
    <submittedName>
        <fullName evidence="1">Uncharacterized protein</fullName>
    </submittedName>
</protein>
<sequence>MIIHSTVTRQVMAKLCISVASTFFLRTMPP</sequence>
<organism evidence="1">
    <name type="scientific">mine drainage metagenome</name>
    <dbReference type="NCBI Taxonomy" id="410659"/>
    <lineage>
        <taxon>unclassified sequences</taxon>
        <taxon>metagenomes</taxon>
        <taxon>ecological metagenomes</taxon>
    </lineage>
</organism>
<accession>A0A1J5PUK1</accession>
<dbReference type="AlphaFoldDB" id="A0A1J5PUK1"/>